<dbReference type="SUPFAM" id="SSF55961">
    <property type="entry name" value="Bet v1-like"/>
    <property type="match status" value="1"/>
</dbReference>
<gene>
    <name evidence="2" type="ordered locus">Bfae_00890</name>
</gene>
<organism evidence="2 3">
    <name type="scientific">Brachybacterium faecium (strain ATCC 43885 / DSM 4810 / JCM 11609 / LMG 19847 / NBRC 14762 / NCIMB 9860 / 6-10)</name>
    <dbReference type="NCBI Taxonomy" id="446465"/>
    <lineage>
        <taxon>Bacteria</taxon>
        <taxon>Bacillati</taxon>
        <taxon>Actinomycetota</taxon>
        <taxon>Actinomycetes</taxon>
        <taxon>Micrococcales</taxon>
        <taxon>Dermabacteraceae</taxon>
        <taxon>Brachybacterium</taxon>
    </lineage>
</organism>
<feature type="region of interest" description="Disordered" evidence="1">
    <location>
        <begin position="1"/>
        <end position="37"/>
    </location>
</feature>
<dbReference type="InterPro" id="IPR023393">
    <property type="entry name" value="START-like_dom_sf"/>
</dbReference>
<protein>
    <submittedName>
        <fullName evidence="2">Activator of Hsp90 ATPase homolog 1-like protein</fullName>
    </submittedName>
</protein>
<dbReference type="Proteomes" id="UP000001919">
    <property type="component" value="Chromosome"/>
</dbReference>
<dbReference type="OrthoDB" id="6624781at2"/>
<evidence type="ECO:0000313" key="3">
    <source>
        <dbReference type="Proteomes" id="UP000001919"/>
    </source>
</evidence>
<accession>C7MF71</accession>
<dbReference type="Gene3D" id="3.30.530.20">
    <property type="match status" value="1"/>
</dbReference>
<evidence type="ECO:0000313" key="2">
    <source>
        <dbReference type="EMBL" id="ACU83971.1"/>
    </source>
</evidence>
<dbReference type="AlphaFoldDB" id="C7MF71"/>
<dbReference type="KEGG" id="bfa:Bfae_00890"/>
<feature type="compositionally biased region" description="Low complexity" evidence="1">
    <location>
        <begin position="13"/>
        <end position="30"/>
    </location>
</feature>
<reference evidence="2 3" key="1">
    <citation type="journal article" date="2009" name="Stand. Genomic Sci.">
        <title>Complete genome sequence of Brachybacterium faecium type strain (Schefferle 6-10).</title>
        <authorList>
            <person name="Lapidus A."/>
            <person name="Pukall R."/>
            <person name="Labuttii K."/>
            <person name="Copeland A."/>
            <person name="Del Rio T.G."/>
            <person name="Nolan M."/>
            <person name="Chen F."/>
            <person name="Lucas S."/>
            <person name="Tice H."/>
            <person name="Cheng J.F."/>
            <person name="Bruce D."/>
            <person name="Goodwin L."/>
            <person name="Pitluck S."/>
            <person name="Rohde M."/>
            <person name="Goker M."/>
            <person name="Pati A."/>
            <person name="Ivanova N."/>
            <person name="Mavrommatis K."/>
            <person name="Chen A."/>
            <person name="Palaniappan K."/>
            <person name="D'haeseleer P."/>
            <person name="Chain P."/>
            <person name="Bristow J."/>
            <person name="Eisen J.A."/>
            <person name="Markowitz V."/>
            <person name="Hugenholtz P."/>
            <person name="Kyrpides N.C."/>
            <person name="Klenk H.P."/>
        </authorList>
    </citation>
    <scope>NUCLEOTIDE SEQUENCE [LARGE SCALE GENOMIC DNA]</scope>
    <source>
        <strain evidence="3">ATCC 43885 / DSM 4810 / JCM 11609 / LMG 19847 / NBRC 14762 / NCIMB 9860 / 6-10</strain>
    </source>
</reference>
<keyword evidence="3" id="KW-1185">Reference proteome</keyword>
<name>C7MF71_BRAFD</name>
<evidence type="ECO:0000256" key="1">
    <source>
        <dbReference type="SAM" id="MobiDB-lite"/>
    </source>
</evidence>
<dbReference type="PATRIC" id="fig|446465.5.peg.87"/>
<dbReference type="EMBL" id="CP001643">
    <property type="protein sequence ID" value="ACU83971.1"/>
    <property type="molecule type" value="Genomic_DNA"/>
</dbReference>
<dbReference type="Pfam" id="PF10604">
    <property type="entry name" value="Polyketide_cyc2"/>
    <property type="match status" value="1"/>
</dbReference>
<proteinExistence type="predicted"/>
<dbReference type="STRING" id="446465.Bfae_00890"/>
<dbReference type="InterPro" id="IPR019587">
    <property type="entry name" value="Polyketide_cyclase/dehydratase"/>
</dbReference>
<dbReference type="HOGENOM" id="CLU_112867_1_0_11"/>
<sequence length="194" mass="20733">MNAGTGPETRAHAAGSPDSAGQSSSPPGAGVTDGDRYVASRTVDAAPSAVFALLADPARHHETEPTDWVRSALEPDPAPLTAVGQVFGIEMFHENAGGRYEMHNRVITLDPGRTIAWEPGQHGHDGELGTGGWTWRYDLAPEDERTRVTLIYDWSAVSEPMRERFGLPPVPLSFLDESLAALEKAVTAGPRPVA</sequence>
<dbReference type="eggNOG" id="COG3832">
    <property type="taxonomic scope" value="Bacteria"/>
</dbReference>